<name>A0A8J7GY66_9FIRM</name>
<dbReference type="PANTHER" id="PTHR38451">
    <property type="entry name" value="TRNA (ADENINE(22)-N(1))-METHYLTRANSFERASE"/>
    <property type="match status" value="1"/>
</dbReference>
<dbReference type="GO" id="GO:0032259">
    <property type="term" value="P:methylation"/>
    <property type="evidence" value="ECO:0007669"/>
    <property type="project" value="UniProtKB-KW"/>
</dbReference>
<keyword evidence="1" id="KW-0489">Methyltransferase</keyword>
<dbReference type="GO" id="GO:0160105">
    <property type="term" value="F:tRNA (adenine(22)-N1)-methyltransferase activity"/>
    <property type="evidence" value="ECO:0007669"/>
    <property type="project" value="InterPro"/>
</dbReference>
<dbReference type="Gene3D" id="3.40.50.150">
    <property type="entry name" value="Vaccinia Virus protein VP39"/>
    <property type="match status" value="1"/>
</dbReference>
<dbReference type="Pfam" id="PF12847">
    <property type="entry name" value="Methyltransf_18"/>
    <property type="match status" value="1"/>
</dbReference>
<dbReference type="RefSeq" id="WP_197660569.1">
    <property type="nucleotide sequence ID" value="NZ_JAEAGR010000004.1"/>
</dbReference>
<evidence type="ECO:0000313" key="1">
    <source>
        <dbReference type="EMBL" id="MBH1940344.1"/>
    </source>
</evidence>
<dbReference type="EMBL" id="JAEAGR010000004">
    <property type="protein sequence ID" value="MBH1940344.1"/>
    <property type="molecule type" value="Genomic_DNA"/>
</dbReference>
<protein>
    <submittedName>
        <fullName evidence="1">SAM-dependent methyltransferase</fullName>
    </submittedName>
</protein>
<reference evidence="1" key="1">
    <citation type="submission" date="2020-12" db="EMBL/GenBank/DDBJ databases">
        <title>M. sibirica DSM 26468T genome.</title>
        <authorList>
            <person name="Thieme N."/>
            <person name="Rettenmaier R."/>
            <person name="Zverlov V."/>
            <person name="Liebl W."/>
        </authorList>
    </citation>
    <scope>NUCLEOTIDE SEQUENCE</scope>
    <source>
        <strain evidence="1">DSM 26468</strain>
    </source>
</reference>
<dbReference type="Proteomes" id="UP000623269">
    <property type="component" value="Unassembled WGS sequence"/>
</dbReference>
<dbReference type="PIRSF" id="PIRSF018637">
    <property type="entry name" value="TrmK"/>
    <property type="match status" value="1"/>
</dbReference>
<dbReference type="AlphaFoldDB" id="A0A8J7GY66"/>
<organism evidence="1 2">
    <name type="scientific">Mobilitalea sibirica</name>
    <dbReference type="NCBI Taxonomy" id="1462919"/>
    <lineage>
        <taxon>Bacteria</taxon>
        <taxon>Bacillati</taxon>
        <taxon>Bacillota</taxon>
        <taxon>Clostridia</taxon>
        <taxon>Lachnospirales</taxon>
        <taxon>Lachnospiraceae</taxon>
        <taxon>Mobilitalea</taxon>
    </lineage>
</organism>
<accession>A0A8J7GY66</accession>
<dbReference type="InterPro" id="IPR006901">
    <property type="entry name" value="TrmK"/>
</dbReference>
<gene>
    <name evidence="1" type="ORF">I5677_05470</name>
</gene>
<proteinExistence type="predicted"/>
<dbReference type="PANTHER" id="PTHR38451:SF1">
    <property type="entry name" value="TRNA (ADENINE(22)-N(1))-METHYLTRANSFERASE"/>
    <property type="match status" value="1"/>
</dbReference>
<keyword evidence="1" id="KW-0808">Transferase</keyword>
<evidence type="ECO:0000313" key="2">
    <source>
        <dbReference type="Proteomes" id="UP000623269"/>
    </source>
</evidence>
<dbReference type="InterPro" id="IPR029063">
    <property type="entry name" value="SAM-dependent_MTases_sf"/>
</dbReference>
<comment type="caution">
    <text evidence="1">The sequence shown here is derived from an EMBL/GenBank/DDBJ whole genome shotgun (WGS) entry which is preliminary data.</text>
</comment>
<dbReference type="SUPFAM" id="SSF53335">
    <property type="entry name" value="S-adenosyl-L-methionine-dependent methyltransferases"/>
    <property type="match status" value="1"/>
</dbReference>
<sequence length="237" mass="27421">MQISKRLQAVAGMVTRGNRVADIGCDHAYTSIYLIENNISPKAIAMDVNQGPMERALENIKKYGYESKIIVRKSDGLEQLSQGEADSILIAGMGGNLMNQILSARPDVVGRVRELVLQPQSEVHQVREHLMNIGFLITAENMIKEDGQYYVMMKAEPEFYVKNKEPYRITLEEHYYYGRLLLEHQNPVLREFLLKERNQYEEIYEALLQWPTDKSIIRQKEILSMTELIDKGLKYYS</sequence>
<keyword evidence="2" id="KW-1185">Reference proteome</keyword>